<evidence type="ECO:0000256" key="1">
    <source>
        <dbReference type="SAM" id="Phobius"/>
    </source>
</evidence>
<feature type="transmembrane region" description="Helical" evidence="1">
    <location>
        <begin position="71"/>
        <end position="91"/>
    </location>
</feature>
<dbReference type="EMBL" id="MNVM01000017">
    <property type="protein sequence ID" value="OIO29634.1"/>
    <property type="molecule type" value="Genomic_DNA"/>
</dbReference>
<sequence>MFGSCHFIEKIGEKIMELSILRKISAYLVGIFIFVKIFFDSYFWSVWIYFKYIQKDYKKLQDRKIKKLENISNKSHIFVFILFILAIILWWKFLVYQATPIS</sequence>
<name>A0A1J4UXK0_9BACT</name>
<gene>
    <name evidence="2" type="ORF">AUJ22_01090</name>
</gene>
<organism evidence="2 3">
    <name type="scientific">Candidatus Nomurabacteria bacterium CG1_02_31_12</name>
    <dbReference type="NCBI Taxonomy" id="1805280"/>
    <lineage>
        <taxon>Bacteria</taxon>
        <taxon>Candidatus Nomuraibacteriota</taxon>
    </lineage>
</organism>
<accession>A0A1J4UXK0</accession>
<evidence type="ECO:0000313" key="2">
    <source>
        <dbReference type="EMBL" id="OIO29634.1"/>
    </source>
</evidence>
<dbReference type="Proteomes" id="UP000185769">
    <property type="component" value="Unassembled WGS sequence"/>
</dbReference>
<reference evidence="2 3" key="1">
    <citation type="journal article" date="2016" name="Environ. Microbiol.">
        <title>Genomic resolution of a cold subsurface aquifer community provides metabolic insights for novel microbes adapted to high CO concentrations.</title>
        <authorList>
            <person name="Probst A.J."/>
            <person name="Castelle C.J."/>
            <person name="Singh A."/>
            <person name="Brown C.T."/>
            <person name="Anantharaman K."/>
            <person name="Sharon I."/>
            <person name="Hug L.A."/>
            <person name="Burstein D."/>
            <person name="Emerson J.B."/>
            <person name="Thomas B.C."/>
            <person name="Banfield J.F."/>
        </authorList>
    </citation>
    <scope>NUCLEOTIDE SEQUENCE [LARGE SCALE GENOMIC DNA]</scope>
    <source>
        <strain evidence="2">CG1_02_31_12</strain>
    </source>
</reference>
<feature type="transmembrane region" description="Helical" evidence="1">
    <location>
        <begin position="24"/>
        <end position="50"/>
    </location>
</feature>
<dbReference type="AlphaFoldDB" id="A0A1J4UXK0"/>
<comment type="caution">
    <text evidence="2">The sequence shown here is derived from an EMBL/GenBank/DDBJ whole genome shotgun (WGS) entry which is preliminary data.</text>
</comment>
<proteinExistence type="predicted"/>
<protein>
    <submittedName>
        <fullName evidence="2">Uncharacterized protein</fullName>
    </submittedName>
</protein>
<dbReference type="STRING" id="1805280.AUJ22_01090"/>
<keyword evidence="1" id="KW-0812">Transmembrane</keyword>
<keyword evidence="1" id="KW-0472">Membrane</keyword>
<keyword evidence="1" id="KW-1133">Transmembrane helix</keyword>
<evidence type="ECO:0000313" key="3">
    <source>
        <dbReference type="Proteomes" id="UP000185769"/>
    </source>
</evidence>